<evidence type="ECO:0000256" key="9">
    <source>
        <dbReference type="HAMAP-Rule" id="MF_00236"/>
    </source>
</evidence>
<proteinExistence type="inferred from homology"/>
<evidence type="ECO:0000256" key="1">
    <source>
        <dbReference type="ARBA" id="ARBA00004162"/>
    </source>
</evidence>
<comment type="similarity">
    <text evidence="9">Belongs to the TatA/E family.</text>
</comment>
<evidence type="ECO:0000256" key="6">
    <source>
        <dbReference type="ARBA" id="ARBA00022989"/>
    </source>
</evidence>
<evidence type="ECO:0000256" key="5">
    <source>
        <dbReference type="ARBA" id="ARBA00022927"/>
    </source>
</evidence>
<dbReference type="Gene3D" id="1.20.5.3310">
    <property type="match status" value="1"/>
</dbReference>
<dbReference type="PANTHER" id="PTHR42982:SF8">
    <property type="entry name" value="SEC-INDEPENDENT PROTEIN TRANSLOCASE PROTEIN TATA"/>
    <property type="match status" value="1"/>
</dbReference>
<evidence type="ECO:0000313" key="11">
    <source>
        <dbReference type="EMBL" id="GAA2130795.1"/>
    </source>
</evidence>
<sequence length="111" mass="11637">MGNFGTSEILIVLAVVLVLFGSTRLPNLARSLGRSARILRDETQGLRNDEAAPEDTRGETGEHVAPSTGAAAPRTVSLQGGPAGLRERAALLRAEAARLEHPGQPTTTEAK</sequence>
<feature type="region of interest" description="Disordered" evidence="10">
    <location>
        <begin position="40"/>
        <end position="81"/>
    </location>
</feature>
<dbReference type="InterPro" id="IPR003369">
    <property type="entry name" value="TatA/B/E"/>
</dbReference>
<keyword evidence="8 9" id="KW-0472">Membrane</keyword>
<comment type="subunit">
    <text evidence="9">The Tat system comprises two distinct complexes: a TatABC complex, containing multiple copies of TatA, TatB and TatC subunits, and a separate TatA complex, containing only TatA subunits. Substrates initially bind to the TatABC complex, which probably triggers association of the separate TatA complex to form the active translocon.</text>
</comment>
<keyword evidence="7 9" id="KW-0811">Translocation</keyword>
<dbReference type="RefSeq" id="WP_344264677.1">
    <property type="nucleotide sequence ID" value="NZ_BAAAMR010000015.1"/>
</dbReference>
<comment type="caution">
    <text evidence="11">The sequence shown here is derived from an EMBL/GenBank/DDBJ whole genome shotgun (WGS) entry which is preliminary data.</text>
</comment>
<evidence type="ECO:0000256" key="7">
    <source>
        <dbReference type="ARBA" id="ARBA00023010"/>
    </source>
</evidence>
<evidence type="ECO:0000256" key="4">
    <source>
        <dbReference type="ARBA" id="ARBA00022692"/>
    </source>
</evidence>
<keyword evidence="12" id="KW-1185">Reference proteome</keyword>
<dbReference type="Pfam" id="PF02416">
    <property type="entry name" value="TatA_B_E"/>
    <property type="match status" value="1"/>
</dbReference>
<keyword evidence="3 9" id="KW-1003">Cell membrane</keyword>
<evidence type="ECO:0000256" key="2">
    <source>
        <dbReference type="ARBA" id="ARBA00022448"/>
    </source>
</evidence>
<feature type="compositionally biased region" description="Basic and acidic residues" evidence="10">
    <location>
        <begin position="40"/>
        <end position="62"/>
    </location>
</feature>
<evidence type="ECO:0000256" key="10">
    <source>
        <dbReference type="SAM" id="MobiDB-lite"/>
    </source>
</evidence>
<comment type="subcellular location">
    <subcellularLocation>
        <location evidence="1 9">Cell membrane</location>
        <topology evidence="1 9">Single-pass membrane protein</topology>
    </subcellularLocation>
</comment>
<keyword evidence="6 9" id="KW-1133">Transmembrane helix</keyword>
<dbReference type="InterPro" id="IPR006312">
    <property type="entry name" value="TatA/E"/>
</dbReference>
<dbReference type="HAMAP" id="MF_00236">
    <property type="entry name" value="TatA_E"/>
    <property type="match status" value="1"/>
</dbReference>
<keyword evidence="4 9" id="KW-0812">Transmembrane</keyword>
<comment type="function">
    <text evidence="9">Part of the twin-arginine translocation (Tat) system that transports large folded proteins containing a characteristic twin-arginine motif in their signal peptide across membranes. TatA could form the protein-conducting channel of the Tat system.</text>
</comment>
<accession>A0ABN2YQD9</accession>
<gene>
    <name evidence="9" type="primary">tatA</name>
    <name evidence="11" type="ORF">GCM10009727_22930</name>
</gene>
<keyword evidence="5 9" id="KW-0653">Protein transport</keyword>
<evidence type="ECO:0000256" key="8">
    <source>
        <dbReference type="ARBA" id="ARBA00023136"/>
    </source>
</evidence>
<protein>
    <recommendedName>
        <fullName evidence="9">Sec-independent protein translocase protein TatA</fullName>
    </recommendedName>
</protein>
<dbReference type="EMBL" id="BAAAMR010000015">
    <property type="protein sequence ID" value="GAA2130795.1"/>
    <property type="molecule type" value="Genomic_DNA"/>
</dbReference>
<dbReference type="Proteomes" id="UP001501020">
    <property type="component" value="Unassembled WGS sequence"/>
</dbReference>
<name>A0ABN2YQD9_9ACTN</name>
<evidence type="ECO:0000256" key="3">
    <source>
        <dbReference type="ARBA" id="ARBA00022475"/>
    </source>
</evidence>
<dbReference type="PANTHER" id="PTHR42982">
    <property type="entry name" value="SEC-INDEPENDENT PROTEIN TRANSLOCASE PROTEIN TATA"/>
    <property type="match status" value="1"/>
</dbReference>
<reference evidence="11 12" key="1">
    <citation type="journal article" date="2019" name="Int. J. Syst. Evol. Microbiol.">
        <title>The Global Catalogue of Microorganisms (GCM) 10K type strain sequencing project: providing services to taxonomists for standard genome sequencing and annotation.</title>
        <authorList>
            <consortium name="The Broad Institute Genomics Platform"/>
            <consortium name="The Broad Institute Genome Sequencing Center for Infectious Disease"/>
            <person name="Wu L."/>
            <person name="Ma J."/>
        </authorList>
    </citation>
    <scope>NUCLEOTIDE SEQUENCE [LARGE SCALE GENOMIC DNA]</scope>
    <source>
        <strain evidence="11 12">JCM 13850</strain>
    </source>
</reference>
<evidence type="ECO:0000313" key="12">
    <source>
        <dbReference type="Proteomes" id="UP001501020"/>
    </source>
</evidence>
<organism evidence="11 12">
    <name type="scientific">Actinomadura napierensis</name>
    <dbReference type="NCBI Taxonomy" id="267854"/>
    <lineage>
        <taxon>Bacteria</taxon>
        <taxon>Bacillati</taxon>
        <taxon>Actinomycetota</taxon>
        <taxon>Actinomycetes</taxon>
        <taxon>Streptosporangiales</taxon>
        <taxon>Thermomonosporaceae</taxon>
        <taxon>Actinomadura</taxon>
    </lineage>
</organism>
<keyword evidence="2 9" id="KW-0813">Transport</keyword>